<evidence type="ECO:0000256" key="8">
    <source>
        <dbReference type="ARBA" id="ARBA00023170"/>
    </source>
</evidence>
<evidence type="ECO:0000256" key="15">
    <source>
        <dbReference type="ARBA" id="ARBA00063198"/>
    </source>
</evidence>
<dbReference type="GO" id="GO:0035643">
    <property type="term" value="F:L-DOPA receptor activity"/>
    <property type="evidence" value="ECO:0007669"/>
    <property type="project" value="TreeGrafter"/>
</dbReference>
<evidence type="ECO:0000256" key="13">
    <source>
        <dbReference type="ARBA" id="ARBA00060435"/>
    </source>
</evidence>
<dbReference type="GO" id="GO:0005765">
    <property type="term" value="C:lysosomal membrane"/>
    <property type="evidence" value="ECO:0007669"/>
    <property type="project" value="UniProtKB-SubCell"/>
</dbReference>
<evidence type="ECO:0000256" key="2">
    <source>
        <dbReference type="ARBA" id="ARBA00004424"/>
    </source>
</evidence>
<feature type="region of interest" description="Disordered" evidence="17">
    <location>
        <begin position="382"/>
        <end position="420"/>
    </location>
</feature>
<dbReference type="GO" id="GO:0032438">
    <property type="term" value="P:melanosome organization"/>
    <property type="evidence" value="ECO:0007669"/>
    <property type="project" value="TreeGrafter"/>
</dbReference>
<dbReference type="Pfam" id="PF02101">
    <property type="entry name" value="Ocular_alb"/>
    <property type="match status" value="1"/>
</dbReference>
<dbReference type="Gene3D" id="1.20.1070.10">
    <property type="entry name" value="Rhodopsin 7-helix transmembrane proteins"/>
    <property type="match status" value="1"/>
</dbReference>
<organism evidence="20 21">
    <name type="scientific">Erpetoichthys calabaricus</name>
    <name type="common">Rope fish</name>
    <name type="synonym">Calamoichthys calabaricus</name>
    <dbReference type="NCBI Taxonomy" id="27687"/>
    <lineage>
        <taxon>Eukaryota</taxon>
        <taxon>Metazoa</taxon>
        <taxon>Chordata</taxon>
        <taxon>Craniata</taxon>
        <taxon>Vertebrata</taxon>
        <taxon>Euteleostomi</taxon>
        <taxon>Actinopterygii</taxon>
        <taxon>Polypteriformes</taxon>
        <taxon>Polypteridae</taxon>
        <taxon>Erpetoichthys</taxon>
    </lineage>
</organism>
<evidence type="ECO:0000256" key="12">
    <source>
        <dbReference type="ARBA" id="ARBA00054755"/>
    </source>
</evidence>
<evidence type="ECO:0000256" key="1">
    <source>
        <dbReference type="ARBA" id="ARBA00004155"/>
    </source>
</evidence>
<proteinExistence type="inferred from homology"/>
<evidence type="ECO:0000256" key="18">
    <source>
        <dbReference type="SAM" id="Phobius"/>
    </source>
</evidence>
<keyword evidence="21" id="KW-1185">Reference proteome</keyword>
<reference evidence="20" key="2">
    <citation type="submission" date="2025-08" db="UniProtKB">
        <authorList>
            <consortium name="Ensembl"/>
        </authorList>
    </citation>
    <scope>IDENTIFICATION</scope>
</reference>
<comment type="subcellular location">
    <subcellularLocation>
        <location evidence="2">Apical cell membrane</location>
        <topology evidence="2">Multi-pass membrane protein</topology>
    </subcellularLocation>
    <subcellularLocation>
        <location evidence="1">Lysosome membrane</location>
        <topology evidence="1">Multi-pass membrane protein</topology>
    </subcellularLocation>
    <subcellularLocation>
        <location evidence="13">Melanosome membrane</location>
        <topology evidence="13">Multi-pass membrane protein</topology>
    </subcellularLocation>
</comment>
<evidence type="ECO:0000256" key="3">
    <source>
        <dbReference type="ARBA" id="ARBA00022475"/>
    </source>
</evidence>
<dbReference type="FunFam" id="1.20.1070.10:FF:000144">
    <property type="entry name" value="G protein-coupled receptor 143"/>
    <property type="match status" value="1"/>
</dbReference>
<keyword evidence="4 18" id="KW-0812">Transmembrane</keyword>
<dbReference type="GO" id="GO:0035240">
    <property type="term" value="F:dopamine binding"/>
    <property type="evidence" value="ECO:0007669"/>
    <property type="project" value="InterPro"/>
</dbReference>
<dbReference type="SUPFAM" id="SSF81321">
    <property type="entry name" value="Family A G protein-coupled receptor-like"/>
    <property type="match status" value="1"/>
</dbReference>
<dbReference type="AlphaFoldDB" id="A0A8C4SJQ0"/>
<dbReference type="PANTHER" id="PTHR15177">
    <property type="entry name" value="G-PROTEIN COUPLED RECEPTOR 143"/>
    <property type="match status" value="1"/>
</dbReference>
<comment type="subunit">
    <text evidence="15">Interacts with heterotrimeric G(i) proteins. Interacts with ARRB1 and ARRB2. Interacts with MLANA.</text>
</comment>
<evidence type="ECO:0000256" key="11">
    <source>
        <dbReference type="ARBA" id="ARBA00023228"/>
    </source>
</evidence>
<dbReference type="GO" id="GO:0016324">
    <property type="term" value="C:apical plasma membrane"/>
    <property type="evidence" value="ECO:0007669"/>
    <property type="project" value="UniProtKB-SubCell"/>
</dbReference>
<evidence type="ECO:0000256" key="5">
    <source>
        <dbReference type="ARBA" id="ARBA00022989"/>
    </source>
</evidence>
<name>A0A8C4SJQ0_ERPCA</name>
<dbReference type="GO" id="GO:0007166">
    <property type="term" value="P:cell surface receptor signaling pathway"/>
    <property type="evidence" value="ECO:0007669"/>
    <property type="project" value="InterPro"/>
</dbReference>
<sequence length="420" mass="46801">MASPRLETFCCPNRDDATAFVVGFQPRFFNAICIGSAAVSLLLTILQIAPKRRSYRRLSQYPLQKPASSSRILFIVSLCDILGCLGILIRSTVWLGSPSFISKISVLNTTEVWPAAFCVGSSMWIQLFYSASFWWAFCYGIDVYLVVKRSAGLSTIVLYHMITWGLAVLLCVEGVAMLYYPTISSCENGLEHAVPHYITTYVPLLLVLLINPVLFGRTVATVTSLLKGRQGIYTENERRLGMEIKIKFFKIMLVFFICWLPNLINESILFYLEMQEDFKGSHLKNARNAALITWFIMGILNPMQGFLNTLAFYGWTGFNIDFSIQSSREIPWESASTSAVPADGYNPTMSSSLNYQGCTPDKKKGLSGNGYHRADTISVLSEGSDSSAVEIHISSDLRGSEGTDADNESVETSEKDRLVR</sequence>
<feature type="transmembrane region" description="Helical" evidence="18">
    <location>
        <begin position="248"/>
        <end position="272"/>
    </location>
</feature>
<feature type="transmembrane region" description="Helical" evidence="18">
    <location>
        <begin position="292"/>
        <end position="315"/>
    </location>
</feature>
<keyword evidence="6" id="KW-0297">G-protein coupled receptor</keyword>
<evidence type="ECO:0000256" key="10">
    <source>
        <dbReference type="ARBA" id="ARBA00023224"/>
    </source>
</evidence>
<evidence type="ECO:0000256" key="9">
    <source>
        <dbReference type="ARBA" id="ARBA00023180"/>
    </source>
</evidence>
<dbReference type="Proteomes" id="UP000694620">
    <property type="component" value="Chromosome 4"/>
</dbReference>
<gene>
    <name evidence="20" type="primary">GPR143</name>
    <name evidence="20" type="synonym">gpr143</name>
</gene>
<keyword evidence="11" id="KW-0458">Lysosome</keyword>
<evidence type="ECO:0000256" key="17">
    <source>
        <dbReference type="SAM" id="MobiDB-lite"/>
    </source>
</evidence>
<dbReference type="RefSeq" id="XP_028656690.1">
    <property type="nucleotide sequence ID" value="XM_028800857.2"/>
</dbReference>
<keyword evidence="9" id="KW-0325">Glycoprotein</keyword>
<dbReference type="GO" id="GO:0033162">
    <property type="term" value="C:melanosome membrane"/>
    <property type="evidence" value="ECO:0007669"/>
    <property type="project" value="UniProtKB-SubCell"/>
</dbReference>
<dbReference type="GO" id="GO:0072545">
    <property type="term" value="F:L-tyrosine binding"/>
    <property type="evidence" value="ECO:0007669"/>
    <property type="project" value="InterPro"/>
</dbReference>
<feature type="transmembrane region" description="Helical" evidence="18">
    <location>
        <begin position="123"/>
        <end position="145"/>
    </location>
</feature>
<evidence type="ECO:0000256" key="4">
    <source>
        <dbReference type="ARBA" id="ARBA00022692"/>
    </source>
</evidence>
<evidence type="ECO:0000313" key="21">
    <source>
        <dbReference type="Proteomes" id="UP000694620"/>
    </source>
</evidence>
<comment type="function">
    <text evidence="12">Receptor for tyrosine, L-DOPA and dopamine. After binding to L-DOPA, stimulates Ca(2+) influx into the cytoplasm, increases secretion of the neurotrophic factor SERPINF1 and relocalizes beta arrestin at the plasma membrane; this ligand-dependent signaling occurs through a G(q)-mediated pathway in melanocytic cells. Its activity is mediated by G proteins which activate the phosphoinositide signaling pathway. Also plays a role as an intracellular G protein-coupled receptor involved in melanosome biogenesis, organization and transport.</text>
</comment>
<dbReference type="PROSITE" id="PS50261">
    <property type="entry name" value="G_PROTEIN_RECEP_F2_4"/>
    <property type="match status" value="1"/>
</dbReference>
<reference evidence="20" key="1">
    <citation type="submission" date="2021-06" db="EMBL/GenBank/DDBJ databases">
        <authorList>
            <consortium name="Wellcome Sanger Institute Data Sharing"/>
        </authorList>
    </citation>
    <scope>NUCLEOTIDE SEQUENCE [LARGE SCALE GENOMIC DNA]</scope>
</reference>
<keyword evidence="7 18" id="KW-0472">Membrane</keyword>
<evidence type="ECO:0000259" key="19">
    <source>
        <dbReference type="PROSITE" id="PS50261"/>
    </source>
</evidence>
<accession>A0A8C4SJQ0</accession>
<keyword evidence="8" id="KW-0675">Receptor</keyword>
<evidence type="ECO:0000256" key="6">
    <source>
        <dbReference type="ARBA" id="ARBA00023040"/>
    </source>
</evidence>
<dbReference type="GO" id="GO:0050848">
    <property type="term" value="P:regulation of calcium-mediated signaling"/>
    <property type="evidence" value="ECO:0007669"/>
    <property type="project" value="TreeGrafter"/>
</dbReference>
<reference evidence="20" key="3">
    <citation type="submission" date="2025-09" db="UniProtKB">
        <authorList>
            <consortium name="Ensembl"/>
        </authorList>
    </citation>
    <scope>IDENTIFICATION</scope>
</reference>
<feature type="transmembrane region" description="Helical" evidence="18">
    <location>
        <begin position="28"/>
        <end position="49"/>
    </location>
</feature>
<comment type="similarity">
    <text evidence="14">Belongs to the G-protein coupled receptor OA family.</text>
</comment>
<keyword evidence="5 18" id="KW-1133">Transmembrane helix</keyword>
<evidence type="ECO:0000256" key="7">
    <source>
        <dbReference type="ARBA" id="ARBA00023136"/>
    </source>
</evidence>
<keyword evidence="3" id="KW-1003">Cell membrane</keyword>
<evidence type="ECO:0000256" key="16">
    <source>
        <dbReference type="ARBA" id="ARBA00070822"/>
    </source>
</evidence>
<feature type="transmembrane region" description="Helical" evidence="18">
    <location>
        <begin position="200"/>
        <end position="220"/>
    </location>
</feature>
<evidence type="ECO:0000256" key="14">
    <source>
        <dbReference type="ARBA" id="ARBA00061093"/>
    </source>
</evidence>
<dbReference type="GeneTree" id="ENSGT00390000016722"/>
<dbReference type="InterPro" id="IPR001414">
    <property type="entry name" value="GPR143"/>
</dbReference>
<dbReference type="Ensembl" id="ENSECRT00000018138.1">
    <property type="protein sequence ID" value="ENSECRP00000017786.1"/>
    <property type="gene ID" value="ENSECRG00000011879.1"/>
</dbReference>
<feature type="domain" description="G-protein coupled receptors family 2 profile 2" evidence="19">
    <location>
        <begin position="26"/>
        <end position="316"/>
    </location>
</feature>
<dbReference type="PANTHER" id="PTHR15177:SF2">
    <property type="entry name" value="G-PROTEIN COUPLED RECEPTOR 143"/>
    <property type="match status" value="1"/>
</dbReference>
<protein>
    <recommendedName>
        <fullName evidence="16">G-protein coupled receptor 143</fullName>
    </recommendedName>
</protein>
<dbReference type="OrthoDB" id="10069455at2759"/>
<dbReference type="GeneID" id="114650921"/>
<keyword evidence="10" id="KW-0807">Transducer</keyword>
<dbReference type="GO" id="GO:0072544">
    <property type="term" value="F:L-DOPA binding"/>
    <property type="evidence" value="ECO:0007669"/>
    <property type="project" value="InterPro"/>
</dbReference>
<feature type="transmembrane region" description="Helical" evidence="18">
    <location>
        <begin position="70"/>
        <end position="89"/>
    </location>
</feature>
<evidence type="ECO:0000313" key="20">
    <source>
        <dbReference type="Ensembl" id="ENSECRP00000017786.1"/>
    </source>
</evidence>
<dbReference type="InterPro" id="IPR017981">
    <property type="entry name" value="GPCR_2-like_7TM"/>
</dbReference>
<feature type="transmembrane region" description="Helical" evidence="18">
    <location>
        <begin position="157"/>
        <end position="180"/>
    </location>
</feature>
<dbReference type="PRINTS" id="PR00965">
    <property type="entry name" value="OCULARALBNSM"/>
</dbReference>